<accession>A0A3D8Q0N7</accession>
<dbReference type="Proteomes" id="UP000257143">
    <property type="component" value="Unassembled WGS sequence"/>
</dbReference>
<dbReference type="Gene3D" id="1.10.10.10">
    <property type="entry name" value="Winged helix-like DNA-binding domain superfamily/Winged helix DNA-binding domain"/>
    <property type="match status" value="1"/>
</dbReference>
<dbReference type="PROSITE" id="PS50949">
    <property type="entry name" value="HTH_GNTR"/>
    <property type="match status" value="1"/>
</dbReference>
<dbReference type="EMBL" id="PIOC01000004">
    <property type="protein sequence ID" value="RDW21141.1"/>
    <property type="molecule type" value="Genomic_DNA"/>
</dbReference>
<evidence type="ECO:0000256" key="3">
    <source>
        <dbReference type="ARBA" id="ARBA00023163"/>
    </source>
</evidence>
<dbReference type="InterPro" id="IPR036390">
    <property type="entry name" value="WH_DNA-bd_sf"/>
</dbReference>
<gene>
    <name evidence="5" type="ORF">CWR48_04075</name>
</gene>
<dbReference type="InterPro" id="IPR036388">
    <property type="entry name" value="WH-like_DNA-bd_sf"/>
</dbReference>
<keyword evidence="3" id="KW-0804">Transcription</keyword>
<dbReference type="GO" id="GO:0003677">
    <property type="term" value="F:DNA binding"/>
    <property type="evidence" value="ECO:0007669"/>
    <property type="project" value="UniProtKB-KW"/>
</dbReference>
<dbReference type="InterPro" id="IPR000524">
    <property type="entry name" value="Tscrpt_reg_HTH_GntR"/>
</dbReference>
<sequence length="127" mass="14169">MILNTDGSKPIYVQISEWIETEILKGNLKQDEKVYSQYKLAEMFTINPATAAKGLNLLSDENILYNKRGLGKFVTNEALGLIIDKRKNQTLKGLLLEAAIEAKQLNVSEVELVQMLKGIMTNLEGDA</sequence>
<keyword evidence="6" id="KW-1185">Reference proteome</keyword>
<feature type="domain" description="HTH gntR-type" evidence="4">
    <location>
        <begin position="9"/>
        <end position="77"/>
    </location>
</feature>
<comment type="caution">
    <text evidence="5">The sequence shown here is derived from an EMBL/GenBank/DDBJ whole genome shotgun (WGS) entry which is preliminary data.</text>
</comment>
<reference evidence="6" key="1">
    <citation type="submission" date="2017-11" db="EMBL/GenBank/DDBJ databases">
        <authorList>
            <person name="Zhu W."/>
        </authorList>
    </citation>
    <scope>NUCLEOTIDE SEQUENCE [LARGE SCALE GENOMIC DNA]</scope>
    <source>
        <strain evidence="6">CAU 1183</strain>
    </source>
</reference>
<evidence type="ECO:0000256" key="2">
    <source>
        <dbReference type="ARBA" id="ARBA00023125"/>
    </source>
</evidence>
<dbReference type="AlphaFoldDB" id="A0A3D8Q0N7"/>
<dbReference type="SUPFAM" id="SSF46785">
    <property type="entry name" value="Winged helix' DNA-binding domain"/>
    <property type="match status" value="1"/>
</dbReference>
<name>A0A3D8Q0N7_9BACI</name>
<keyword evidence="1" id="KW-0805">Transcription regulation</keyword>
<evidence type="ECO:0000259" key="4">
    <source>
        <dbReference type="PROSITE" id="PS50949"/>
    </source>
</evidence>
<keyword evidence="2" id="KW-0238">DNA-binding</keyword>
<dbReference type="PANTHER" id="PTHR38445">
    <property type="entry name" value="HTH-TYPE TRANSCRIPTIONAL REPRESSOR YTRA"/>
    <property type="match status" value="1"/>
</dbReference>
<proteinExistence type="predicted"/>
<dbReference type="GO" id="GO:0003700">
    <property type="term" value="F:DNA-binding transcription factor activity"/>
    <property type="evidence" value="ECO:0007669"/>
    <property type="project" value="InterPro"/>
</dbReference>
<evidence type="ECO:0000313" key="6">
    <source>
        <dbReference type="Proteomes" id="UP000257143"/>
    </source>
</evidence>
<evidence type="ECO:0000313" key="5">
    <source>
        <dbReference type="EMBL" id="RDW21141.1"/>
    </source>
</evidence>
<dbReference type="RefSeq" id="WP_115771770.1">
    <property type="nucleotide sequence ID" value="NZ_PIOC01000004.1"/>
</dbReference>
<evidence type="ECO:0000256" key="1">
    <source>
        <dbReference type="ARBA" id="ARBA00023015"/>
    </source>
</evidence>
<dbReference type="OrthoDB" id="162505at2"/>
<organism evidence="5 6">
    <name type="scientific">Oceanobacillus arenosus</name>
    <dbReference type="NCBI Taxonomy" id="1229153"/>
    <lineage>
        <taxon>Bacteria</taxon>
        <taxon>Bacillati</taxon>
        <taxon>Bacillota</taxon>
        <taxon>Bacilli</taxon>
        <taxon>Bacillales</taxon>
        <taxon>Bacillaceae</taxon>
        <taxon>Oceanobacillus</taxon>
    </lineage>
</organism>
<dbReference type="PANTHER" id="PTHR38445:SF9">
    <property type="entry name" value="HTH-TYPE TRANSCRIPTIONAL REPRESSOR YTRA"/>
    <property type="match status" value="1"/>
</dbReference>
<protein>
    <submittedName>
        <fullName evidence="5">GntR family transcriptional regulator</fullName>
    </submittedName>
</protein>